<accession>U3INU4</accession>
<dbReference type="GeneTree" id="ENSGT00960000188372"/>
<dbReference type="InterPro" id="IPR035892">
    <property type="entry name" value="C2_domain_sf"/>
</dbReference>
<reference evidence="2" key="3">
    <citation type="submission" date="2025-09" db="UniProtKB">
        <authorList>
            <consortium name="Ensembl"/>
        </authorList>
    </citation>
    <scope>IDENTIFICATION</scope>
</reference>
<protein>
    <recommendedName>
        <fullName evidence="4">C2 domain-containing protein</fullName>
    </recommendedName>
</protein>
<feature type="region of interest" description="Disordered" evidence="1">
    <location>
        <begin position="1"/>
        <end position="20"/>
    </location>
</feature>
<dbReference type="HOGENOM" id="CLU_023008_11_3_1"/>
<feature type="compositionally biased region" description="Basic residues" evidence="1">
    <location>
        <begin position="1"/>
        <end position="12"/>
    </location>
</feature>
<evidence type="ECO:0000256" key="1">
    <source>
        <dbReference type="SAM" id="MobiDB-lite"/>
    </source>
</evidence>
<dbReference type="SUPFAM" id="SSF49562">
    <property type="entry name" value="C2 domain (Calcium/lipid-binding domain, CaLB)"/>
    <property type="match status" value="1"/>
</dbReference>
<dbReference type="Gene3D" id="2.60.40.150">
    <property type="entry name" value="C2 domain"/>
    <property type="match status" value="1"/>
</dbReference>
<sequence length="117" mass="13227">FIKGNHRSKAPARHGCSGRAGAHYKGESWAVQAEQESRPRAHTPLIIFNETFLFHMPEPPVWDCTVLVSIYQVGSDPRHLIGQATVEKSRAREASDHWDLVKKSIQQPVAQWHPLLV</sequence>
<evidence type="ECO:0000313" key="2">
    <source>
        <dbReference type="Ensembl" id="ENSAPLP00000008917.2"/>
    </source>
</evidence>
<dbReference type="Ensembl" id="ENSAPLT00000009602.2">
    <property type="protein sequence ID" value="ENSAPLP00000008917.2"/>
    <property type="gene ID" value="ENSAPLG00000009233.2"/>
</dbReference>
<reference evidence="2 3" key="1">
    <citation type="submission" date="2017-10" db="EMBL/GenBank/DDBJ databases">
        <title>A new Pekin duck reference genome.</title>
        <authorList>
            <person name="Hou Z.-C."/>
            <person name="Zhou Z.-K."/>
            <person name="Zhu F."/>
            <person name="Hou S.-S."/>
        </authorList>
    </citation>
    <scope>NUCLEOTIDE SEQUENCE [LARGE SCALE GENOMIC DNA]</scope>
</reference>
<reference evidence="2" key="2">
    <citation type="submission" date="2025-08" db="UniProtKB">
        <authorList>
            <consortium name="Ensembl"/>
        </authorList>
    </citation>
    <scope>IDENTIFICATION</scope>
</reference>
<keyword evidence="3" id="KW-1185">Reference proteome</keyword>
<dbReference type="STRING" id="8840.ENSAPLP00000008917"/>
<dbReference type="AlphaFoldDB" id="U3INU4"/>
<evidence type="ECO:0000313" key="3">
    <source>
        <dbReference type="Proteomes" id="UP000016666"/>
    </source>
</evidence>
<dbReference type="OMA" id="EANDHWA"/>
<evidence type="ECO:0008006" key="4">
    <source>
        <dbReference type="Google" id="ProtNLM"/>
    </source>
</evidence>
<name>U3INU4_ANAPP</name>
<proteinExistence type="predicted"/>
<organism evidence="2 3">
    <name type="scientific">Anas platyrhynchos platyrhynchos</name>
    <name type="common">Northern mallard</name>
    <dbReference type="NCBI Taxonomy" id="8840"/>
    <lineage>
        <taxon>Eukaryota</taxon>
        <taxon>Metazoa</taxon>
        <taxon>Chordata</taxon>
        <taxon>Craniata</taxon>
        <taxon>Vertebrata</taxon>
        <taxon>Euteleostomi</taxon>
        <taxon>Archelosauria</taxon>
        <taxon>Archosauria</taxon>
        <taxon>Dinosauria</taxon>
        <taxon>Saurischia</taxon>
        <taxon>Theropoda</taxon>
        <taxon>Coelurosauria</taxon>
        <taxon>Aves</taxon>
        <taxon>Neognathae</taxon>
        <taxon>Galloanserae</taxon>
        <taxon>Anseriformes</taxon>
        <taxon>Anatidae</taxon>
        <taxon>Anatinae</taxon>
        <taxon>Anas</taxon>
    </lineage>
</organism>
<dbReference type="Proteomes" id="UP000016666">
    <property type="component" value="Chromosome 5"/>
</dbReference>